<name>A0A932I258_UNCTE</name>
<protein>
    <submittedName>
        <fullName evidence="2">(Fe-S)-binding protein</fullName>
    </submittedName>
</protein>
<dbReference type="GO" id="GO:0016491">
    <property type="term" value="F:oxidoreductase activity"/>
    <property type="evidence" value="ECO:0007669"/>
    <property type="project" value="UniProtKB-ARBA"/>
</dbReference>
<comment type="caution">
    <text evidence="2">The sequence shown here is derived from an EMBL/GenBank/DDBJ whole genome shotgun (WGS) entry which is preliminary data.</text>
</comment>
<evidence type="ECO:0000259" key="1">
    <source>
        <dbReference type="Pfam" id="PF02754"/>
    </source>
</evidence>
<dbReference type="AlphaFoldDB" id="A0A932I258"/>
<evidence type="ECO:0000313" key="3">
    <source>
        <dbReference type="Proteomes" id="UP000782312"/>
    </source>
</evidence>
<feature type="domain" description="Cysteine-rich" evidence="1">
    <location>
        <begin position="145"/>
        <end position="227"/>
    </location>
</feature>
<dbReference type="GO" id="GO:0005829">
    <property type="term" value="C:cytosol"/>
    <property type="evidence" value="ECO:0007669"/>
    <property type="project" value="TreeGrafter"/>
</dbReference>
<sequence length="261" mass="28108">MRDSAPPSSGPAPRRVILFATCLVDHFFPEVGEAAVHLLERSGAEVDFPEGLTCCGLPHFNNGFREEARKVLEPQLRLLEGDAPIVVPSGSCGWMLKCVLPTLFPDDPWKRERAEAVSSRVLELSQYLGRHAPAAQNPVLPGKTVYHDSCHLLRGLGEREAPRRLLDQAAGRREELPGCDRCCGFGGSFAVKFPEVSCAMLEQKLDAAEGAEADWLVAADAGCMLQIGGGLARRGSRVRLLHLAQALAGPGAPGWPEEAKA</sequence>
<accession>A0A932I258</accession>
<reference evidence="2" key="1">
    <citation type="submission" date="2020-07" db="EMBL/GenBank/DDBJ databases">
        <title>Huge and variable diversity of episymbiotic CPR bacteria and DPANN archaea in groundwater ecosystems.</title>
        <authorList>
            <person name="He C.Y."/>
            <person name="Keren R."/>
            <person name="Whittaker M."/>
            <person name="Farag I.F."/>
            <person name="Doudna J."/>
            <person name="Cate J.H.D."/>
            <person name="Banfield J.F."/>
        </authorList>
    </citation>
    <scope>NUCLEOTIDE SEQUENCE</scope>
    <source>
        <strain evidence="2">NC_groundwater_763_Ag_S-0.2um_68_21</strain>
    </source>
</reference>
<gene>
    <name evidence="2" type="ORF">HYZ11_18590</name>
</gene>
<dbReference type="PANTHER" id="PTHR30296">
    <property type="entry name" value="UNCHARACTERIZED PROTEIN YKGE"/>
    <property type="match status" value="1"/>
</dbReference>
<evidence type="ECO:0000313" key="2">
    <source>
        <dbReference type="EMBL" id="MBI3129622.1"/>
    </source>
</evidence>
<organism evidence="2 3">
    <name type="scientific">Tectimicrobiota bacterium</name>
    <dbReference type="NCBI Taxonomy" id="2528274"/>
    <lineage>
        <taxon>Bacteria</taxon>
        <taxon>Pseudomonadati</taxon>
        <taxon>Nitrospinota/Tectimicrobiota group</taxon>
        <taxon>Candidatus Tectimicrobiota</taxon>
    </lineage>
</organism>
<proteinExistence type="predicted"/>
<dbReference type="InterPro" id="IPR004017">
    <property type="entry name" value="Cys_rich_dom"/>
</dbReference>
<dbReference type="PANTHER" id="PTHR30296:SF0">
    <property type="entry name" value="LACTATE UTILIZATION PROTEIN A"/>
    <property type="match status" value="1"/>
</dbReference>
<dbReference type="Proteomes" id="UP000782312">
    <property type="component" value="Unassembled WGS sequence"/>
</dbReference>
<dbReference type="EMBL" id="JACPUR010000041">
    <property type="protein sequence ID" value="MBI3129622.1"/>
    <property type="molecule type" value="Genomic_DNA"/>
</dbReference>
<feature type="domain" description="Cysteine-rich" evidence="1">
    <location>
        <begin position="17"/>
        <end position="97"/>
    </location>
</feature>
<dbReference type="Pfam" id="PF02754">
    <property type="entry name" value="CCG"/>
    <property type="match status" value="2"/>
</dbReference>